<dbReference type="EMBL" id="JASPKY010000102">
    <property type="protein sequence ID" value="KAK9737289.1"/>
    <property type="molecule type" value="Genomic_DNA"/>
</dbReference>
<dbReference type="AlphaFoldDB" id="A0AAW1LPF0"/>
<comment type="caution">
    <text evidence="2">The sequence shown here is derived from an EMBL/GenBank/DDBJ whole genome shotgun (WGS) entry which is preliminary data.</text>
</comment>
<sequence length="328" mass="36663">MSITMIRFLYNFFVGQVSLEAEKTWLQCECDRWRSKYSLEAMSQVEECQSTPALAEAGLKNQTVNSNSLGIITEHTLLESCTRLSISLEQNGLFKGNSTSRSSSGSQSSRTSQTHSGPRMTLEELRAVNRYAESTRSLSYLPQVHERQTARMRTRSQWFLAPSVECTSCGGSLDIALNDANVSALTNALLRRSSSGTIVGAVGLSLSAESIQKRPSIRRSNSRDKRHYLHRSSRRNKENGSRSNSFKGRSERRNSGSRPGSFKLKYENISRSCSFKSKGELCSCAPLPLANSGNDEKMDEDTEERQHKSPTVKTIETIHVTLTYKPRI</sequence>
<feature type="region of interest" description="Disordered" evidence="1">
    <location>
        <begin position="211"/>
        <end position="263"/>
    </location>
</feature>
<evidence type="ECO:0000313" key="3">
    <source>
        <dbReference type="Proteomes" id="UP001458880"/>
    </source>
</evidence>
<reference evidence="2 3" key="1">
    <citation type="journal article" date="2024" name="BMC Genomics">
        <title>De novo assembly and annotation of Popillia japonica's genome with initial clues to its potential as an invasive pest.</title>
        <authorList>
            <person name="Cucini C."/>
            <person name="Boschi S."/>
            <person name="Funari R."/>
            <person name="Cardaioli E."/>
            <person name="Iannotti N."/>
            <person name="Marturano G."/>
            <person name="Paoli F."/>
            <person name="Bruttini M."/>
            <person name="Carapelli A."/>
            <person name="Frati F."/>
            <person name="Nardi F."/>
        </authorList>
    </citation>
    <scope>NUCLEOTIDE SEQUENCE [LARGE SCALE GENOMIC DNA]</scope>
    <source>
        <strain evidence="2">DMR45628</strain>
    </source>
</reference>
<evidence type="ECO:0000313" key="2">
    <source>
        <dbReference type="EMBL" id="KAK9737289.1"/>
    </source>
</evidence>
<dbReference type="Proteomes" id="UP001458880">
    <property type="component" value="Unassembled WGS sequence"/>
</dbReference>
<keyword evidence="3" id="KW-1185">Reference proteome</keyword>
<feature type="compositionally biased region" description="Basic residues" evidence="1">
    <location>
        <begin position="224"/>
        <end position="234"/>
    </location>
</feature>
<proteinExistence type="predicted"/>
<gene>
    <name evidence="2" type="ORF">QE152_g10836</name>
</gene>
<protein>
    <submittedName>
        <fullName evidence="2">Uncharacterized protein</fullName>
    </submittedName>
</protein>
<feature type="region of interest" description="Disordered" evidence="1">
    <location>
        <begin position="288"/>
        <end position="310"/>
    </location>
</feature>
<evidence type="ECO:0000256" key="1">
    <source>
        <dbReference type="SAM" id="MobiDB-lite"/>
    </source>
</evidence>
<organism evidence="2 3">
    <name type="scientific">Popillia japonica</name>
    <name type="common">Japanese beetle</name>
    <dbReference type="NCBI Taxonomy" id="7064"/>
    <lineage>
        <taxon>Eukaryota</taxon>
        <taxon>Metazoa</taxon>
        <taxon>Ecdysozoa</taxon>
        <taxon>Arthropoda</taxon>
        <taxon>Hexapoda</taxon>
        <taxon>Insecta</taxon>
        <taxon>Pterygota</taxon>
        <taxon>Neoptera</taxon>
        <taxon>Endopterygota</taxon>
        <taxon>Coleoptera</taxon>
        <taxon>Polyphaga</taxon>
        <taxon>Scarabaeiformia</taxon>
        <taxon>Scarabaeidae</taxon>
        <taxon>Rutelinae</taxon>
        <taxon>Popillia</taxon>
    </lineage>
</organism>
<feature type="region of interest" description="Disordered" evidence="1">
    <location>
        <begin position="95"/>
        <end position="120"/>
    </location>
</feature>
<feature type="compositionally biased region" description="Low complexity" evidence="1">
    <location>
        <begin position="98"/>
        <end position="117"/>
    </location>
</feature>
<accession>A0AAW1LPF0</accession>
<name>A0AAW1LPF0_POPJA</name>